<proteinExistence type="predicted"/>
<dbReference type="CDD" id="cd06222">
    <property type="entry name" value="RNase_H_like"/>
    <property type="match status" value="1"/>
</dbReference>
<gene>
    <name evidence="2" type="ORF">PVK06_024412</name>
</gene>
<dbReference type="InterPro" id="IPR044730">
    <property type="entry name" value="RNase_H-like_dom_plant"/>
</dbReference>
<dbReference type="InterPro" id="IPR002156">
    <property type="entry name" value="RNaseH_domain"/>
</dbReference>
<sequence length="139" mass="15256">MPPDLDNIKLNYDASFNTSRNTSTSSTLTRNEFGEIMAACTYSHHGIANAFIAKARACEQAVVFAQDLGLRLIQVEGDSFIVVKKLNTGTPDRSVLCSIIQDIKERMGYFDSITFCFVGKSTNEETYGSVKGGCRLLTP</sequence>
<dbReference type="Gene3D" id="3.30.420.10">
    <property type="entry name" value="Ribonuclease H-like superfamily/Ribonuclease H"/>
    <property type="match status" value="1"/>
</dbReference>
<keyword evidence="3" id="KW-1185">Reference proteome</keyword>
<name>A0ABR0PDM7_GOSAR</name>
<dbReference type="PANTHER" id="PTHR47074:SF61">
    <property type="entry name" value="RNASE H TYPE-1 DOMAIN-CONTAINING PROTEIN"/>
    <property type="match status" value="1"/>
</dbReference>
<evidence type="ECO:0000313" key="3">
    <source>
        <dbReference type="Proteomes" id="UP001358586"/>
    </source>
</evidence>
<dbReference type="InterPro" id="IPR036397">
    <property type="entry name" value="RNaseH_sf"/>
</dbReference>
<dbReference type="Pfam" id="PF13456">
    <property type="entry name" value="RVT_3"/>
    <property type="match status" value="1"/>
</dbReference>
<evidence type="ECO:0000259" key="1">
    <source>
        <dbReference type="Pfam" id="PF13456"/>
    </source>
</evidence>
<comment type="caution">
    <text evidence="2">The sequence shown here is derived from an EMBL/GenBank/DDBJ whole genome shotgun (WGS) entry which is preliminary data.</text>
</comment>
<reference evidence="2 3" key="1">
    <citation type="submission" date="2023-03" db="EMBL/GenBank/DDBJ databases">
        <title>WGS of Gossypium arboreum.</title>
        <authorList>
            <person name="Yu D."/>
        </authorList>
    </citation>
    <scope>NUCLEOTIDE SEQUENCE [LARGE SCALE GENOMIC DNA]</scope>
    <source>
        <tissue evidence="2">Leaf</tissue>
    </source>
</reference>
<dbReference type="Proteomes" id="UP001358586">
    <property type="component" value="Chromosome 7"/>
</dbReference>
<protein>
    <recommendedName>
        <fullName evidence="1">RNase H type-1 domain-containing protein</fullName>
    </recommendedName>
</protein>
<feature type="domain" description="RNase H type-1" evidence="1">
    <location>
        <begin position="11"/>
        <end position="124"/>
    </location>
</feature>
<dbReference type="InterPro" id="IPR052929">
    <property type="entry name" value="RNase_H-like_EbsB-rel"/>
</dbReference>
<dbReference type="EMBL" id="JARKNE010000007">
    <property type="protein sequence ID" value="KAK5819412.1"/>
    <property type="molecule type" value="Genomic_DNA"/>
</dbReference>
<evidence type="ECO:0000313" key="2">
    <source>
        <dbReference type="EMBL" id="KAK5819412.1"/>
    </source>
</evidence>
<organism evidence="2 3">
    <name type="scientific">Gossypium arboreum</name>
    <name type="common">Tree cotton</name>
    <name type="synonym">Gossypium nanking</name>
    <dbReference type="NCBI Taxonomy" id="29729"/>
    <lineage>
        <taxon>Eukaryota</taxon>
        <taxon>Viridiplantae</taxon>
        <taxon>Streptophyta</taxon>
        <taxon>Embryophyta</taxon>
        <taxon>Tracheophyta</taxon>
        <taxon>Spermatophyta</taxon>
        <taxon>Magnoliopsida</taxon>
        <taxon>eudicotyledons</taxon>
        <taxon>Gunneridae</taxon>
        <taxon>Pentapetalae</taxon>
        <taxon>rosids</taxon>
        <taxon>malvids</taxon>
        <taxon>Malvales</taxon>
        <taxon>Malvaceae</taxon>
        <taxon>Malvoideae</taxon>
        <taxon>Gossypium</taxon>
    </lineage>
</organism>
<dbReference type="PANTHER" id="PTHR47074">
    <property type="entry name" value="BNAC02G40300D PROTEIN"/>
    <property type="match status" value="1"/>
</dbReference>
<accession>A0ABR0PDM7</accession>